<gene>
    <name evidence="2" type="ORF">IAB70_00405</name>
</gene>
<dbReference type="AlphaFoldDB" id="A0A9D1S978"/>
<dbReference type="Proteomes" id="UP000824093">
    <property type="component" value="Unassembled WGS sequence"/>
</dbReference>
<sequence>MEMIKSAEAVPGKNSDDCKTLEYSFKDKEMDLGIATITNRFPEEGYCINLICKELIYVLEGNGKLVFEDKTVSFTKGDAILIDKNEKYYYDTEYCVISMSCTPAWSPDQHKLVK</sequence>
<dbReference type="InterPro" id="IPR011051">
    <property type="entry name" value="RmlC_Cupin_sf"/>
</dbReference>
<dbReference type="Gene3D" id="2.60.120.10">
    <property type="entry name" value="Jelly Rolls"/>
    <property type="match status" value="1"/>
</dbReference>
<reference evidence="2" key="2">
    <citation type="journal article" date="2021" name="PeerJ">
        <title>Extensive microbial diversity within the chicken gut microbiome revealed by metagenomics and culture.</title>
        <authorList>
            <person name="Gilroy R."/>
            <person name="Ravi A."/>
            <person name="Getino M."/>
            <person name="Pursley I."/>
            <person name="Horton D.L."/>
            <person name="Alikhan N.F."/>
            <person name="Baker D."/>
            <person name="Gharbi K."/>
            <person name="Hall N."/>
            <person name="Watson M."/>
            <person name="Adriaenssens E.M."/>
            <person name="Foster-Nyarko E."/>
            <person name="Jarju S."/>
            <person name="Secka A."/>
            <person name="Antonio M."/>
            <person name="Oren A."/>
            <person name="Chaudhuri R.R."/>
            <person name="La Ragione R."/>
            <person name="Hildebrand F."/>
            <person name="Pallen M.J."/>
        </authorList>
    </citation>
    <scope>NUCLEOTIDE SEQUENCE</scope>
    <source>
        <strain evidence="2">CHK195-15760</strain>
    </source>
</reference>
<dbReference type="InterPro" id="IPR014710">
    <property type="entry name" value="RmlC-like_jellyroll"/>
</dbReference>
<evidence type="ECO:0000313" key="3">
    <source>
        <dbReference type="Proteomes" id="UP000824093"/>
    </source>
</evidence>
<evidence type="ECO:0000313" key="2">
    <source>
        <dbReference type="EMBL" id="HIU51083.1"/>
    </source>
</evidence>
<dbReference type="SUPFAM" id="SSF51182">
    <property type="entry name" value="RmlC-like cupins"/>
    <property type="match status" value="1"/>
</dbReference>
<reference evidence="2" key="1">
    <citation type="submission" date="2020-10" db="EMBL/GenBank/DDBJ databases">
        <authorList>
            <person name="Gilroy R."/>
        </authorList>
    </citation>
    <scope>NUCLEOTIDE SEQUENCE</scope>
    <source>
        <strain evidence="2">CHK195-15760</strain>
    </source>
</reference>
<protein>
    <submittedName>
        <fullName evidence="2">Cupin domain-containing protein</fullName>
    </submittedName>
</protein>
<dbReference type="EMBL" id="DVNH01000004">
    <property type="protein sequence ID" value="HIU51083.1"/>
    <property type="molecule type" value="Genomic_DNA"/>
</dbReference>
<dbReference type="InterPro" id="IPR013096">
    <property type="entry name" value="Cupin_2"/>
</dbReference>
<proteinExistence type="predicted"/>
<evidence type="ECO:0000259" key="1">
    <source>
        <dbReference type="Pfam" id="PF07883"/>
    </source>
</evidence>
<feature type="domain" description="Cupin type-2" evidence="1">
    <location>
        <begin position="54"/>
        <end position="90"/>
    </location>
</feature>
<dbReference type="Pfam" id="PF07883">
    <property type="entry name" value="Cupin_2"/>
    <property type="match status" value="1"/>
</dbReference>
<organism evidence="2 3">
    <name type="scientific">Candidatus Merdicola faecigallinarum</name>
    <dbReference type="NCBI Taxonomy" id="2840862"/>
    <lineage>
        <taxon>Bacteria</taxon>
        <taxon>Bacillati</taxon>
        <taxon>Bacillota</taxon>
        <taxon>Clostridia</taxon>
        <taxon>Candidatus Merdicola</taxon>
    </lineage>
</organism>
<comment type="caution">
    <text evidence="2">The sequence shown here is derived from an EMBL/GenBank/DDBJ whole genome shotgun (WGS) entry which is preliminary data.</text>
</comment>
<accession>A0A9D1S978</accession>
<name>A0A9D1S978_9FIRM</name>